<evidence type="ECO:0000256" key="11">
    <source>
        <dbReference type="SAM" id="MobiDB-lite"/>
    </source>
</evidence>
<dbReference type="GO" id="GO:0045944">
    <property type="term" value="P:positive regulation of transcription by RNA polymerase II"/>
    <property type="evidence" value="ECO:0007669"/>
    <property type="project" value="TreeGrafter"/>
</dbReference>
<dbReference type="GO" id="GO:0003713">
    <property type="term" value="F:transcription coactivator activity"/>
    <property type="evidence" value="ECO:0007669"/>
    <property type="project" value="TreeGrafter"/>
</dbReference>
<organism evidence="14 15">
    <name type="scientific">Zygosaccharomyces rouxii</name>
    <dbReference type="NCBI Taxonomy" id="4956"/>
    <lineage>
        <taxon>Eukaryota</taxon>
        <taxon>Fungi</taxon>
        <taxon>Dikarya</taxon>
        <taxon>Ascomycota</taxon>
        <taxon>Saccharomycotina</taxon>
        <taxon>Saccharomycetes</taxon>
        <taxon>Saccharomycetales</taxon>
        <taxon>Saccharomycetaceae</taxon>
        <taxon>Zygosaccharomyces</taxon>
    </lineage>
</organism>
<feature type="compositionally biased region" description="Basic and acidic residues" evidence="11">
    <location>
        <begin position="502"/>
        <end position="515"/>
    </location>
</feature>
<evidence type="ECO:0000313" key="15">
    <source>
        <dbReference type="Proteomes" id="UP000187013"/>
    </source>
</evidence>
<evidence type="ECO:0000256" key="10">
    <source>
        <dbReference type="RuleBase" id="RU364134"/>
    </source>
</evidence>
<evidence type="ECO:0000313" key="14">
    <source>
        <dbReference type="EMBL" id="GAV49160.1"/>
    </source>
</evidence>
<dbReference type="Proteomes" id="UP000187013">
    <property type="component" value="Unassembled WGS sequence"/>
</dbReference>
<gene>
    <name evidence="14" type="ORF">ZYGR_0N05660</name>
</gene>
<feature type="region of interest" description="Disordered" evidence="11">
    <location>
        <begin position="677"/>
        <end position="710"/>
    </location>
</feature>
<dbReference type="EMBL" id="BDGX01000014">
    <property type="protein sequence ID" value="GAV49160.1"/>
    <property type="molecule type" value="Genomic_DNA"/>
</dbReference>
<dbReference type="InterPro" id="IPR009401">
    <property type="entry name" value="Med13_C"/>
</dbReference>
<dbReference type="Pfam" id="PF11597">
    <property type="entry name" value="Med13_N"/>
    <property type="match status" value="1"/>
</dbReference>
<proteinExistence type="inferred from homology"/>
<feature type="compositionally biased region" description="Acidic residues" evidence="11">
    <location>
        <begin position="516"/>
        <end position="526"/>
    </location>
</feature>
<keyword evidence="6 10" id="KW-0010">Activator</keyword>
<dbReference type="OrthoDB" id="103819at2759"/>
<feature type="region of interest" description="Disordered" evidence="11">
    <location>
        <begin position="484"/>
        <end position="590"/>
    </location>
</feature>
<feature type="region of interest" description="Disordered" evidence="11">
    <location>
        <begin position="410"/>
        <end position="444"/>
    </location>
</feature>
<comment type="subunit">
    <text evidence="10">Component of the SRB8-11 complex, which itself associates with the Mediator complex.</text>
</comment>
<dbReference type="InterPro" id="IPR051139">
    <property type="entry name" value="Mediator_complx_sub13"/>
</dbReference>
<dbReference type="PANTHER" id="PTHR48249:SF3">
    <property type="entry name" value="MEDIATOR OF RNA POLYMERASE II TRANSCRIPTION SUBUNIT 13"/>
    <property type="match status" value="1"/>
</dbReference>
<comment type="caution">
    <text evidence="14">The sequence shown here is derived from an EMBL/GenBank/DDBJ whole genome shotgun (WGS) entry which is preliminary data.</text>
</comment>
<name>A0A1Q3A0E5_ZYGRO</name>
<feature type="domain" description="Mediator complex subunit Med13 N-terminal" evidence="13">
    <location>
        <begin position="43"/>
        <end position="319"/>
    </location>
</feature>
<comment type="subcellular location">
    <subcellularLocation>
        <location evidence="1 10">Nucleus</location>
    </subcellularLocation>
</comment>
<evidence type="ECO:0000256" key="6">
    <source>
        <dbReference type="ARBA" id="ARBA00023159"/>
    </source>
</evidence>
<evidence type="ECO:0000256" key="3">
    <source>
        <dbReference type="ARBA" id="ARBA00019618"/>
    </source>
</evidence>
<dbReference type="eggNOG" id="KOG3600">
    <property type="taxonomic scope" value="Eukaryota"/>
</dbReference>
<keyword evidence="8 10" id="KW-0539">Nucleus</keyword>
<keyword evidence="7 10" id="KW-0804">Transcription</keyword>
<reference evidence="14 15" key="1">
    <citation type="submission" date="2016-08" db="EMBL/GenBank/DDBJ databases">
        <title>Draft genome sequence of allopolyploid Zygosaccharomyces rouxii.</title>
        <authorList>
            <person name="Watanabe J."/>
            <person name="Uehara K."/>
            <person name="Mogi Y."/>
            <person name="Tsukioka Y."/>
        </authorList>
    </citation>
    <scope>NUCLEOTIDE SEQUENCE [LARGE SCALE GENOMIC DNA]</scope>
    <source>
        <strain evidence="14 15">NBRC 110957</strain>
    </source>
</reference>
<evidence type="ECO:0000256" key="9">
    <source>
        <dbReference type="ARBA" id="ARBA00032008"/>
    </source>
</evidence>
<feature type="compositionally biased region" description="Acidic residues" evidence="11">
    <location>
        <begin position="681"/>
        <end position="693"/>
    </location>
</feature>
<keyword evidence="4 10" id="KW-0678">Repressor</keyword>
<evidence type="ECO:0000256" key="4">
    <source>
        <dbReference type="ARBA" id="ARBA00022491"/>
    </source>
</evidence>
<dbReference type="InterPro" id="IPR021643">
    <property type="entry name" value="Mediator_Med13_N"/>
</dbReference>
<keyword evidence="5 10" id="KW-0805">Transcription regulation</keyword>
<comment type="function">
    <text evidence="10">Component of the SRB8-11 complex. The SRB8-11 complex is a regulatory module of the Mediator complex which is itself involved in regulation of basal and activated RNA polymerase II-dependent transcription. The SRB8-11 complex may be involved in the transcriptional repression of a subset of genes regulated by Mediator. It may inhibit the association of the Mediator complex with RNA polymerase II to form the holoenzyme complex.</text>
</comment>
<evidence type="ECO:0000259" key="12">
    <source>
        <dbReference type="Pfam" id="PF06333"/>
    </source>
</evidence>
<dbReference type="GO" id="GO:0016592">
    <property type="term" value="C:mediator complex"/>
    <property type="evidence" value="ECO:0007669"/>
    <property type="project" value="InterPro"/>
</dbReference>
<protein>
    <recommendedName>
        <fullName evidence="3 10">Mediator of RNA polymerase II transcription subunit 13</fullName>
    </recommendedName>
    <alternativeName>
        <fullName evidence="9 10">Mediator complex subunit 13</fullName>
    </alternativeName>
</protein>
<accession>A0A1Q3A0E5</accession>
<feature type="domain" description="Mediator complex subunit Med13 C-terminal" evidence="12">
    <location>
        <begin position="1118"/>
        <end position="1253"/>
    </location>
</feature>
<feature type="compositionally biased region" description="Basic and acidic residues" evidence="11">
    <location>
        <begin position="568"/>
        <end position="583"/>
    </location>
</feature>
<evidence type="ECO:0000256" key="5">
    <source>
        <dbReference type="ARBA" id="ARBA00023015"/>
    </source>
</evidence>
<evidence type="ECO:0000256" key="8">
    <source>
        <dbReference type="ARBA" id="ARBA00023242"/>
    </source>
</evidence>
<evidence type="ECO:0000259" key="13">
    <source>
        <dbReference type="Pfam" id="PF11597"/>
    </source>
</evidence>
<evidence type="ECO:0000256" key="1">
    <source>
        <dbReference type="ARBA" id="ARBA00004123"/>
    </source>
</evidence>
<dbReference type="Pfam" id="PF06333">
    <property type="entry name" value="Med13_C"/>
    <property type="match status" value="2"/>
</dbReference>
<dbReference type="PANTHER" id="PTHR48249">
    <property type="entry name" value="MEDIATOR OF RNA POLYMERASE II TRANSCRIPTION SUBUNIT 13"/>
    <property type="match status" value="1"/>
</dbReference>
<comment type="similarity">
    <text evidence="2 10">Belongs to the Mediator complex subunit 13 family.</text>
</comment>
<feature type="domain" description="Mediator complex subunit Med13 C-terminal" evidence="12">
    <location>
        <begin position="1281"/>
        <end position="1377"/>
    </location>
</feature>
<feature type="region of interest" description="Disordered" evidence="11">
    <location>
        <begin position="797"/>
        <end position="821"/>
    </location>
</feature>
<evidence type="ECO:0000256" key="2">
    <source>
        <dbReference type="ARBA" id="ARBA00009354"/>
    </source>
</evidence>
<sequence length="1395" mass="156512">MNFVNLSNIIYKVITLTLRPKNSFIISFRSISVLAMTTDSLTYRLDDLLSSFYRIERLEKVNFHQYVPKKQEDQWSIQMELLLRKQDPRNLVALLSRELWCFSINDQEVPTPPKLGGDESNSEELIPDKKGHFTADYSKPNLPPHYALFLKALRRMIYINITAKSFNKLIPYGNACFSLDGVKACQVLHIEPHLFDNGELVTTITTKSPGLAPLSIDRIEDSFLKNHALYLAPSGIRMYLPSSNKQKCLTRPPKNAEVLLMTLYVSHGIRLIEKRDLQWVKLIPHLGHLNGLTPNIASYMDPPTDARTIIWPLDLCFAQVVSDNQFDSKESPCYHDLNDAFDVIDDFVQLKQTSAYRTPKSSSGTTGAVLSGNALSSGGAYTDQFQPYYRSQIGSAPSTSYLLSKENSDLKPISRDTSPAYSSFEKPLTGSGEHFGPSAFSTTPSLNESEIFNDKKSLMNEGDVSPLKSDVGTSLKQMLRETEPPMAPMAMVSPSRDVSPSQKHEAVTDSPRDEELFGDEDDEDLFGESNNLSSGENKSHGGTPARKGKSDEITDDMFGMSDDEEQDHNEKDKESPYFFRDGRPPPLEQPLKKANLKRKYLDIPIEEMTLTHTPLYTDPGAPLPIETPREKRKSVFAPLNFNPIIESNVDNKYKNGGKFSIGPSHNDEALIFDISTADSSSSEDDSDSSDEFEGLNIRPDIRSTELTTQDPQYGSYLQGVQDSVPQELLRNELMSTSVPPGSEMLKEGSNTIWRMSNPDISQPESLLTTLNDNLATDGTLTKMSTTPDQLTGISKITRGGQLPPFSENEVSLPETTDTSLMPESSSSLPFLLRHMPLSSIPDVFYSSNISATITRKNQDILGLLAEQIVFDSDMFDGVGGPDIAYSALKECNDLGLISNTMRDLFSDFSRIRGDNIISKIYPIKVPSIHVRRHHEVIKMNADSQLFSQYLNVRPAKGIKNFRFLMLTASFFEDCSSFVSTLSQTYINYEFGFCELLKLTGEDTQGLNFLQNFEESKLLLLAAQIVSYCSTNKNAGKDVPLMIILPIETNSLEEIVTKTSKFETIRNEVLSKIPNAQLFLKLISMEFVRNPLISVDSYGNLCLSIYNILPPKALKFTSIACTLPKEITFRTMQQTNASSAIHYDAFIHLAYARSVDKEWVFAALSDSTGNENMIKTLYVGRSRSKFDEACNEIWASALRLASTKCGKLCLILTRLNGVLPDDELMNWRRLSGRSIHLAVVCVDDNTKISFLDQDDSYPTFKPLLQNGERTKKLDTSTFDDYEVRNIYDDVHGVIFRNSFPLTNSQHRCAIKSGALIRYKDCDGDKILDKFEVNLLNCPHSDSTKLLETILEEFRSLSALNSWFGISSGKITHVPWHVLSVKKMMKVLVHTRVKVLE</sequence>
<evidence type="ECO:0000256" key="7">
    <source>
        <dbReference type="ARBA" id="ARBA00023163"/>
    </source>
</evidence>